<dbReference type="Gene3D" id="4.10.60.10">
    <property type="entry name" value="Zinc finger, CCHC-type"/>
    <property type="match status" value="1"/>
</dbReference>
<proteinExistence type="predicted"/>
<protein>
    <recommendedName>
        <fullName evidence="9">CAP-Gly domain-containing protein</fullName>
    </recommendedName>
</protein>
<feature type="compositionally biased region" description="Low complexity" evidence="4">
    <location>
        <begin position="163"/>
        <end position="177"/>
    </location>
</feature>
<feature type="compositionally biased region" description="Basic and acidic residues" evidence="4">
    <location>
        <begin position="412"/>
        <end position="497"/>
    </location>
</feature>
<dbReference type="Pfam" id="PF01302">
    <property type="entry name" value="CAP_GLY"/>
    <property type="match status" value="1"/>
</dbReference>
<keyword evidence="1" id="KW-0507">mRNA processing</keyword>
<name>V5GMA1_KALBG</name>
<dbReference type="PROSITE" id="PS50158">
    <property type="entry name" value="ZF_CCHC"/>
    <property type="match status" value="1"/>
</dbReference>
<gene>
    <name evidence="7" type="ORF">PSEUBRA_SCAF22g00061</name>
</gene>
<keyword evidence="3" id="KW-0175">Coiled coil</keyword>
<keyword evidence="2" id="KW-0862">Zinc</keyword>
<dbReference type="GO" id="GO:0003676">
    <property type="term" value="F:nucleic acid binding"/>
    <property type="evidence" value="ECO:0007669"/>
    <property type="project" value="InterPro"/>
</dbReference>
<feature type="region of interest" description="Disordered" evidence="4">
    <location>
        <begin position="412"/>
        <end position="500"/>
    </location>
</feature>
<dbReference type="InterPro" id="IPR036875">
    <property type="entry name" value="Znf_CCHC_sf"/>
</dbReference>
<reference evidence="8" key="1">
    <citation type="journal article" date="2013" name="Genome Announc.">
        <title>Draft genome sequence of Pseudozyma brasiliensis sp. nov. strain GHG001, a high producer of endo-1,4-xylanase isolated from an insect pest of sugarcane.</title>
        <authorList>
            <person name="Oliveira J.V.D.C."/>
            <person name="dos Santos R.A.C."/>
            <person name="Borges T.A."/>
            <person name="Riano-Pachon D.M."/>
            <person name="Goldman G.H."/>
        </authorList>
    </citation>
    <scope>NUCLEOTIDE SEQUENCE [LARGE SCALE GENOMIC DNA]</scope>
    <source>
        <strain evidence="8">GHG001</strain>
    </source>
</reference>
<keyword evidence="8" id="KW-1185">Reference proteome</keyword>
<dbReference type="EMBL" id="KI545865">
    <property type="protein sequence ID" value="EST07087.1"/>
    <property type="molecule type" value="Genomic_DNA"/>
</dbReference>
<sequence>MSSGIPTTPNSSHLRSGLPTPSSSGVARRTSLATASRISPQADSPDTRFKKQTLAEAISKNDPAKYRLSTASPARGRELEIGDLVYMEGSELVGVLRHLGTVDFKPGFYAGLELTGDSVGKGKNDGSVQGTQYFACAPGNGVFCPASKVIAINDAPPTDAVARPASSMSNRPSSPSRLTARKSLAPTPSARDDSEKTAQTSPIRSAAPPTTPSLAARTPRSSLAGVRAASSVLPSTPGLAKKRQSLGGIPTPRATKGRTSMFARPGGLPTTSDASMPPPPSPSKEPRPERASSVLSFRSNSRLGRDPSDIESSPVAKQEATSTTDSNLEKNRMLFDLMDLTPRKSAQLASRSQSRAESRAGTYDGAAGLGDLTQDSVAEAVVPLSLYEEQVAEFEQLRVQLQELEKQNAELRRAQEARKARMSEARSNEAVLEAERAKMRAEARDRQAEMEEERRVERDDEVRRRKEIEEREKDLKLQLSKSSDDYERQQKEAESRQKGLQLKLEASEQLVAEMKSRIEQQSALEQQGETKEALETQLKLKDAEIDSLKASVKRIEDEAQTARDGLVRQIDELKDAGRETISLYEQRIEEIDGERIQVLDNMQLLQDKAQEAIRAAEARVEELQAARASSQNGSGPEAGSAAAIDNEALREQVAHLQDKLGKYEDQIAEGVLALEKEKEYAQKRRDKSHEVETSLKNELKRMKTELDRATRAGKEQLVLLQETRHALQESQQALERERAELEGLRADAENFNALKSGHEGSSATAAQAQWRSEKQELEARLEAKDVELRSLRLRVDSSKELSALEASLRSPMDNSPGQTDGHRLSIASNASTGSNLKSSQRISSNGTYAASDVSNVSSANQMSGLSYLVRQLGEENNEMKTKHKLLESQLKARAQEAETKCRALELTVESLRSRLEAHEGVEGAADTSDLAEKLADSEARLQSSESTLAHLKSTLEATKMERRDTADSLQKEVSQLEALVEARVFREEGLVAQVERLSKKLDERSPIRSSNKARPEATLGTESKSSAALSAVTGPSKGIVSAATSGLLARQTAEEEDEELDFCGLCSQRGHTLDKCEKLMERTSSIASSKASAGSAPVAQGEQEPCDDCGEVGHRFEDCPYAAEIF</sequence>
<dbReference type="InterPro" id="IPR036859">
    <property type="entry name" value="CAP-Gly_dom_sf"/>
</dbReference>
<feature type="compositionally biased region" description="Polar residues" evidence="4">
    <location>
        <begin position="1"/>
        <end position="44"/>
    </location>
</feature>
<evidence type="ECO:0008006" key="9">
    <source>
        <dbReference type="Google" id="ProtNLM"/>
    </source>
</evidence>
<evidence type="ECO:0000256" key="4">
    <source>
        <dbReference type="SAM" id="MobiDB-lite"/>
    </source>
</evidence>
<feature type="compositionally biased region" description="Low complexity" evidence="4">
    <location>
        <begin position="343"/>
        <end position="355"/>
    </location>
</feature>
<dbReference type="OrthoDB" id="2130750at2759"/>
<feature type="compositionally biased region" description="Low complexity" evidence="4">
    <location>
        <begin position="1087"/>
        <end position="1099"/>
    </location>
</feature>
<dbReference type="GO" id="GO:0000146">
    <property type="term" value="F:microfilament motor activity"/>
    <property type="evidence" value="ECO:0007669"/>
    <property type="project" value="TreeGrafter"/>
</dbReference>
<dbReference type="PROSITE" id="PS00845">
    <property type="entry name" value="CAP_GLY_1"/>
    <property type="match status" value="1"/>
</dbReference>
<feature type="compositionally biased region" description="Polar residues" evidence="4">
    <location>
        <begin position="826"/>
        <end position="841"/>
    </location>
</feature>
<organism evidence="7 8">
    <name type="scientific">Kalmanozyma brasiliensis (strain GHG001)</name>
    <name type="common">Yeast</name>
    <name type="synonym">Pseudozyma brasiliensis</name>
    <dbReference type="NCBI Taxonomy" id="1365824"/>
    <lineage>
        <taxon>Eukaryota</taxon>
        <taxon>Fungi</taxon>
        <taxon>Dikarya</taxon>
        <taxon>Basidiomycota</taxon>
        <taxon>Ustilaginomycotina</taxon>
        <taxon>Ustilaginomycetes</taxon>
        <taxon>Ustilaginales</taxon>
        <taxon>Ustilaginaceae</taxon>
        <taxon>Kalmanozyma</taxon>
    </lineage>
</organism>
<dbReference type="PROSITE" id="PS50245">
    <property type="entry name" value="CAP_GLY_2"/>
    <property type="match status" value="1"/>
</dbReference>
<evidence type="ECO:0000259" key="6">
    <source>
        <dbReference type="PROSITE" id="PS50245"/>
    </source>
</evidence>
<feature type="domain" description="CAP-Gly" evidence="6">
    <location>
        <begin position="100"/>
        <end position="145"/>
    </location>
</feature>
<dbReference type="Gene3D" id="2.30.30.190">
    <property type="entry name" value="CAP Gly-rich-like domain"/>
    <property type="match status" value="1"/>
</dbReference>
<feature type="coiled-coil region" evidence="3">
    <location>
        <begin position="692"/>
        <end position="794"/>
    </location>
</feature>
<feature type="region of interest" description="Disordered" evidence="4">
    <location>
        <begin position="1001"/>
        <end position="1032"/>
    </location>
</feature>
<dbReference type="HOGENOM" id="CLU_008637_0_0_1"/>
<dbReference type="GO" id="GO:0006397">
    <property type="term" value="P:mRNA processing"/>
    <property type="evidence" value="ECO:0007669"/>
    <property type="project" value="UniProtKB-KW"/>
</dbReference>
<keyword evidence="2" id="KW-0479">Metal-binding</keyword>
<feature type="region of interest" description="Disordered" evidence="4">
    <location>
        <begin position="1087"/>
        <end position="1106"/>
    </location>
</feature>
<feature type="region of interest" description="Disordered" evidence="4">
    <location>
        <begin position="1"/>
        <end position="50"/>
    </location>
</feature>
<dbReference type="InterPro" id="IPR001878">
    <property type="entry name" value="Znf_CCHC"/>
</dbReference>
<dbReference type="GO" id="GO:0016460">
    <property type="term" value="C:myosin II complex"/>
    <property type="evidence" value="ECO:0007669"/>
    <property type="project" value="TreeGrafter"/>
</dbReference>
<evidence type="ECO:0000313" key="7">
    <source>
        <dbReference type="EMBL" id="EST07087.1"/>
    </source>
</evidence>
<feature type="region of interest" description="Disordered" evidence="4">
    <location>
        <begin position="805"/>
        <end position="841"/>
    </location>
</feature>
<dbReference type="GO" id="GO:0008270">
    <property type="term" value="F:zinc ion binding"/>
    <property type="evidence" value="ECO:0007669"/>
    <property type="project" value="UniProtKB-KW"/>
</dbReference>
<evidence type="ECO:0000256" key="2">
    <source>
        <dbReference type="PROSITE-ProRule" id="PRU00047"/>
    </source>
</evidence>
<dbReference type="SUPFAM" id="SSF74924">
    <property type="entry name" value="Cap-Gly domain"/>
    <property type="match status" value="1"/>
</dbReference>
<dbReference type="GO" id="GO:0051015">
    <property type="term" value="F:actin filament binding"/>
    <property type="evidence" value="ECO:0007669"/>
    <property type="project" value="TreeGrafter"/>
</dbReference>
<feature type="compositionally biased region" description="Low complexity" evidence="4">
    <location>
        <begin position="204"/>
        <end position="220"/>
    </location>
</feature>
<evidence type="ECO:0000259" key="5">
    <source>
        <dbReference type="PROSITE" id="PS50158"/>
    </source>
</evidence>
<dbReference type="AlphaFoldDB" id="V5GMA1"/>
<dbReference type="GO" id="GO:0032982">
    <property type="term" value="C:myosin filament"/>
    <property type="evidence" value="ECO:0007669"/>
    <property type="project" value="TreeGrafter"/>
</dbReference>
<dbReference type="InterPro" id="IPR000938">
    <property type="entry name" value="CAP-Gly_domain"/>
</dbReference>
<dbReference type="SMART" id="SM01052">
    <property type="entry name" value="CAP_GLY"/>
    <property type="match status" value="1"/>
</dbReference>
<feature type="coiled-coil region" evidence="3">
    <location>
        <begin position="869"/>
        <end position="979"/>
    </location>
</feature>
<dbReference type="STRING" id="1365824.V5GMA1"/>
<accession>V5GMA1</accession>
<evidence type="ECO:0000256" key="3">
    <source>
        <dbReference type="SAM" id="Coils"/>
    </source>
</evidence>
<dbReference type="OMA" id="HMIESSD"/>
<evidence type="ECO:0000256" key="1">
    <source>
        <dbReference type="ARBA" id="ARBA00022664"/>
    </source>
</evidence>
<dbReference type="SUPFAM" id="SSF57756">
    <property type="entry name" value="Retrovirus zinc finger-like domains"/>
    <property type="match status" value="1"/>
</dbReference>
<dbReference type="GO" id="GO:0005737">
    <property type="term" value="C:cytoplasm"/>
    <property type="evidence" value="ECO:0007669"/>
    <property type="project" value="TreeGrafter"/>
</dbReference>
<keyword evidence="2" id="KW-0863">Zinc-finger</keyword>
<feature type="region of interest" description="Disordered" evidence="4">
    <location>
        <begin position="160"/>
        <end position="371"/>
    </location>
</feature>
<evidence type="ECO:0000313" key="8">
    <source>
        <dbReference type="Proteomes" id="UP000019377"/>
    </source>
</evidence>
<dbReference type="Proteomes" id="UP000019377">
    <property type="component" value="Unassembled WGS sequence"/>
</dbReference>
<dbReference type="PANTHER" id="PTHR45615:SF40">
    <property type="entry name" value="MYOSIN HEAVY CHAIN, NON-MUSCLE"/>
    <property type="match status" value="1"/>
</dbReference>
<feature type="domain" description="CCHC-type" evidence="5">
    <location>
        <begin position="1106"/>
        <end position="1120"/>
    </location>
</feature>
<dbReference type="eggNOG" id="KOG4568">
    <property type="taxonomic scope" value="Eukaryota"/>
</dbReference>
<dbReference type="PANTHER" id="PTHR45615">
    <property type="entry name" value="MYOSIN HEAVY CHAIN, NON-MUSCLE"/>
    <property type="match status" value="1"/>
</dbReference>